<sequence>MTIRPGLLALTLLLTLSGLTLSEQAQAYSYAAAGKEPLIDAREALLTAATDGKNASATLREIADELTYLEQHHKVELQAPLAAAIKAKDAAATAALLNRAYKAEIERRLEGASQNLGDYQTAKVLVVKSKRFLDLILPSLSEGDRKAAEQALGKVLDAIGNPGVFGVGAKPADAAAFSDAEKALMAVLAPL</sequence>
<feature type="chain" id="PRO_5014833432" evidence="1">
    <location>
        <begin position="28"/>
        <end position="191"/>
    </location>
</feature>
<reference evidence="2 3" key="1">
    <citation type="journal article" date="2017" name="Front. Microbiol.">
        <title>Strong Genomic and Phenotypic Heterogeneity in the Aeromonas sobria Species Complex.</title>
        <authorList>
            <person name="Gauthier J."/>
            <person name="Vincent A.T."/>
            <person name="Charette S.J."/>
            <person name="Derome N."/>
        </authorList>
    </citation>
    <scope>NUCLEOTIDE SEQUENCE [LARGE SCALE GENOMIC DNA]</scope>
    <source>
        <strain evidence="2 3">TM18</strain>
    </source>
</reference>
<protein>
    <submittedName>
        <fullName evidence="2">Uncharacterized protein</fullName>
    </submittedName>
</protein>
<name>A0A2N3IVX0_AERSO</name>
<dbReference type="EMBL" id="NQMM01000036">
    <property type="protein sequence ID" value="PKQ76480.1"/>
    <property type="molecule type" value="Genomic_DNA"/>
</dbReference>
<proteinExistence type="predicted"/>
<organism evidence="2 3">
    <name type="scientific">Aeromonas sobria</name>
    <dbReference type="NCBI Taxonomy" id="646"/>
    <lineage>
        <taxon>Bacteria</taxon>
        <taxon>Pseudomonadati</taxon>
        <taxon>Pseudomonadota</taxon>
        <taxon>Gammaproteobacteria</taxon>
        <taxon>Aeromonadales</taxon>
        <taxon>Aeromonadaceae</taxon>
        <taxon>Aeromonas</taxon>
    </lineage>
</organism>
<feature type="signal peptide" evidence="1">
    <location>
        <begin position="1"/>
        <end position="27"/>
    </location>
</feature>
<dbReference type="RefSeq" id="WP_101325004.1">
    <property type="nucleotide sequence ID" value="NZ_NQMM01000036.1"/>
</dbReference>
<dbReference type="AlphaFoldDB" id="A0A2N3IVX0"/>
<accession>A0A2N3IVX0</accession>
<evidence type="ECO:0000256" key="1">
    <source>
        <dbReference type="SAM" id="SignalP"/>
    </source>
</evidence>
<comment type="caution">
    <text evidence="2">The sequence shown here is derived from an EMBL/GenBank/DDBJ whole genome shotgun (WGS) entry which is preliminary data.</text>
</comment>
<dbReference type="Proteomes" id="UP000233467">
    <property type="component" value="Unassembled WGS sequence"/>
</dbReference>
<evidence type="ECO:0000313" key="2">
    <source>
        <dbReference type="EMBL" id="PKQ76480.1"/>
    </source>
</evidence>
<keyword evidence="1" id="KW-0732">Signal</keyword>
<evidence type="ECO:0000313" key="3">
    <source>
        <dbReference type="Proteomes" id="UP000233467"/>
    </source>
</evidence>
<keyword evidence="3" id="KW-1185">Reference proteome</keyword>
<gene>
    <name evidence="2" type="ORF">CJP16_12855</name>
</gene>